<evidence type="ECO:0000313" key="5">
    <source>
        <dbReference type="Proteomes" id="UP001642360"/>
    </source>
</evidence>
<dbReference type="AlphaFoldDB" id="A0ABC8TKX6"/>
<dbReference type="Pfam" id="PF08698">
    <property type="entry name" value="Fcf2"/>
    <property type="match status" value="1"/>
</dbReference>
<dbReference type="EMBL" id="CAUOFW020005436">
    <property type="protein sequence ID" value="CAK9170120.1"/>
    <property type="molecule type" value="Genomic_DNA"/>
</dbReference>
<gene>
    <name evidence="4" type="ORF">ILEXP_LOCUS39608</name>
</gene>
<comment type="caution">
    <text evidence="4">The sequence shown here is derived from an EMBL/GenBank/DDBJ whole genome shotgun (WGS) entry which is preliminary data.</text>
</comment>
<sequence length="135" mass="15902">MLNLRTQLYRVICFVELNGDWAHISWGVRLCKTAAKSSILQLETKGFTQPLYTERLWNEMLRSAIDPKRHYKKGDSKSRALPKYFQLGTVIESASEFFTGRLTKKERKATLADELLFDHTLAEYRYGRHLFSYKY</sequence>
<keyword evidence="2" id="KW-0539">Nucleus</keyword>
<protein>
    <recommendedName>
        <fullName evidence="3">Fcf2 pre-rRNA processing C-terminal domain-containing protein</fullName>
    </recommendedName>
</protein>
<dbReference type="Proteomes" id="UP001642360">
    <property type="component" value="Unassembled WGS sequence"/>
</dbReference>
<evidence type="ECO:0000256" key="2">
    <source>
        <dbReference type="ARBA" id="ARBA00023242"/>
    </source>
</evidence>
<proteinExistence type="predicted"/>
<dbReference type="GO" id="GO:0005730">
    <property type="term" value="C:nucleolus"/>
    <property type="evidence" value="ECO:0007669"/>
    <property type="project" value="UniProtKB-SubCell"/>
</dbReference>
<dbReference type="PANTHER" id="PTHR21686">
    <property type="entry name" value="DEOXYNUCLEOTIDYLTRANSFERASE TERMINAL-INTERACTING PROTEIN 2"/>
    <property type="match status" value="1"/>
</dbReference>
<dbReference type="InterPro" id="IPR039883">
    <property type="entry name" value="Fcf2/DNTTIP2"/>
</dbReference>
<accession>A0ABC8TKX6</accession>
<comment type="subcellular location">
    <subcellularLocation>
        <location evidence="1">Nucleus</location>
        <location evidence="1">Nucleolus</location>
    </subcellularLocation>
</comment>
<name>A0ABC8TKX6_9AQUA</name>
<keyword evidence="5" id="KW-1185">Reference proteome</keyword>
<dbReference type="InterPro" id="IPR014810">
    <property type="entry name" value="Fcf2_C"/>
</dbReference>
<dbReference type="PANTHER" id="PTHR21686:SF12">
    <property type="entry name" value="DEOXYNUCLEOTIDYLTRANSFERASE TERMINAL-INTERACTING PROTEIN 2"/>
    <property type="match status" value="1"/>
</dbReference>
<evidence type="ECO:0000259" key="3">
    <source>
        <dbReference type="Pfam" id="PF08698"/>
    </source>
</evidence>
<feature type="domain" description="Fcf2 pre-rRNA processing C-terminal" evidence="3">
    <location>
        <begin position="61"/>
        <end position="124"/>
    </location>
</feature>
<evidence type="ECO:0000313" key="4">
    <source>
        <dbReference type="EMBL" id="CAK9170120.1"/>
    </source>
</evidence>
<organism evidence="4 5">
    <name type="scientific">Ilex paraguariensis</name>
    <name type="common">yerba mate</name>
    <dbReference type="NCBI Taxonomy" id="185542"/>
    <lineage>
        <taxon>Eukaryota</taxon>
        <taxon>Viridiplantae</taxon>
        <taxon>Streptophyta</taxon>
        <taxon>Embryophyta</taxon>
        <taxon>Tracheophyta</taxon>
        <taxon>Spermatophyta</taxon>
        <taxon>Magnoliopsida</taxon>
        <taxon>eudicotyledons</taxon>
        <taxon>Gunneridae</taxon>
        <taxon>Pentapetalae</taxon>
        <taxon>asterids</taxon>
        <taxon>campanulids</taxon>
        <taxon>Aquifoliales</taxon>
        <taxon>Aquifoliaceae</taxon>
        <taxon>Ilex</taxon>
    </lineage>
</organism>
<evidence type="ECO:0000256" key="1">
    <source>
        <dbReference type="ARBA" id="ARBA00004604"/>
    </source>
</evidence>
<reference evidence="4 5" key="1">
    <citation type="submission" date="2024-02" db="EMBL/GenBank/DDBJ databases">
        <authorList>
            <person name="Vignale AGUSTIN F."/>
            <person name="Sosa J E."/>
            <person name="Modenutti C."/>
        </authorList>
    </citation>
    <scope>NUCLEOTIDE SEQUENCE [LARGE SCALE GENOMIC DNA]</scope>
</reference>